<proteinExistence type="predicted"/>
<comment type="caution">
    <text evidence="1">The sequence shown here is derived from an EMBL/GenBank/DDBJ whole genome shotgun (WGS) entry which is preliminary data.</text>
</comment>
<name>A0AAP0G0S8_9ASPA</name>
<keyword evidence="2" id="KW-1185">Reference proteome</keyword>
<gene>
    <name evidence="1" type="ORF">KSP39_PZI016356</name>
</gene>
<organism evidence="1 2">
    <name type="scientific">Platanthera zijinensis</name>
    <dbReference type="NCBI Taxonomy" id="2320716"/>
    <lineage>
        <taxon>Eukaryota</taxon>
        <taxon>Viridiplantae</taxon>
        <taxon>Streptophyta</taxon>
        <taxon>Embryophyta</taxon>
        <taxon>Tracheophyta</taxon>
        <taxon>Spermatophyta</taxon>
        <taxon>Magnoliopsida</taxon>
        <taxon>Liliopsida</taxon>
        <taxon>Asparagales</taxon>
        <taxon>Orchidaceae</taxon>
        <taxon>Orchidoideae</taxon>
        <taxon>Orchideae</taxon>
        <taxon>Orchidinae</taxon>
        <taxon>Platanthera</taxon>
    </lineage>
</organism>
<sequence length="75" mass="8393">MNKVAKKFPRMSGVAIGEAAECISDADEEDGRVQCDAEFVRNSSETDAAYNLGYKIDKAADIFIRRFHGKMMMIQ</sequence>
<dbReference type="EMBL" id="JBBWWQ010000014">
    <property type="protein sequence ID" value="KAK8930956.1"/>
    <property type="molecule type" value="Genomic_DNA"/>
</dbReference>
<evidence type="ECO:0000313" key="1">
    <source>
        <dbReference type="EMBL" id="KAK8930956.1"/>
    </source>
</evidence>
<dbReference type="Proteomes" id="UP001418222">
    <property type="component" value="Unassembled WGS sequence"/>
</dbReference>
<dbReference type="AlphaFoldDB" id="A0AAP0G0S8"/>
<protein>
    <submittedName>
        <fullName evidence="1">Uncharacterized protein</fullName>
    </submittedName>
</protein>
<reference evidence="1 2" key="1">
    <citation type="journal article" date="2022" name="Nat. Plants">
        <title>Genomes of leafy and leafless Platanthera orchids illuminate the evolution of mycoheterotrophy.</title>
        <authorList>
            <person name="Li M.H."/>
            <person name="Liu K.W."/>
            <person name="Li Z."/>
            <person name="Lu H.C."/>
            <person name="Ye Q.L."/>
            <person name="Zhang D."/>
            <person name="Wang J.Y."/>
            <person name="Li Y.F."/>
            <person name="Zhong Z.M."/>
            <person name="Liu X."/>
            <person name="Yu X."/>
            <person name="Liu D.K."/>
            <person name="Tu X.D."/>
            <person name="Liu B."/>
            <person name="Hao Y."/>
            <person name="Liao X.Y."/>
            <person name="Jiang Y.T."/>
            <person name="Sun W.H."/>
            <person name="Chen J."/>
            <person name="Chen Y.Q."/>
            <person name="Ai Y."/>
            <person name="Zhai J.W."/>
            <person name="Wu S.S."/>
            <person name="Zhou Z."/>
            <person name="Hsiao Y.Y."/>
            <person name="Wu W.L."/>
            <person name="Chen Y.Y."/>
            <person name="Lin Y.F."/>
            <person name="Hsu J.L."/>
            <person name="Li C.Y."/>
            <person name="Wang Z.W."/>
            <person name="Zhao X."/>
            <person name="Zhong W.Y."/>
            <person name="Ma X.K."/>
            <person name="Ma L."/>
            <person name="Huang J."/>
            <person name="Chen G.Z."/>
            <person name="Huang M.Z."/>
            <person name="Huang L."/>
            <person name="Peng D.H."/>
            <person name="Luo Y.B."/>
            <person name="Zou S.Q."/>
            <person name="Chen S.P."/>
            <person name="Lan S."/>
            <person name="Tsai W.C."/>
            <person name="Van de Peer Y."/>
            <person name="Liu Z.J."/>
        </authorList>
    </citation>
    <scope>NUCLEOTIDE SEQUENCE [LARGE SCALE GENOMIC DNA]</scope>
    <source>
        <strain evidence="1">Lor287</strain>
    </source>
</reference>
<evidence type="ECO:0000313" key="2">
    <source>
        <dbReference type="Proteomes" id="UP001418222"/>
    </source>
</evidence>
<accession>A0AAP0G0S8</accession>